<dbReference type="EMBL" id="AZFK01000005">
    <property type="protein sequence ID" value="KRL92436.1"/>
    <property type="molecule type" value="Genomic_DNA"/>
</dbReference>
<protein>
    <recommendedName>
        <fullName evidence="3">PepSY domain-containing protein</fullName>
    </recommendedName>
</protein>
<dbReference type="AlphaFoldDB" id="A0A0R1UHR2"/>
<reference evidence="1 2" key="1">
    <citation type="journal article" date="2015" name="Genome Announc.">
        <title>Expanding the biotechnology potential of lactobacilli through comparative genomics of 213 strains and associated genera.</title>
        <authorList>
            <person name="Sun Z."/>
            <person name="Harris H.M."/>
            <person name="McCann A."/>
            <person name="Guo C."/>
            <person name="Argimon S."/>
            <person name="Zhang W."/>
            <person name="Yang X."/>
            <person name="Jeffery I.B."/>
            <person name="Cooney J.C."/>
            <person name="Kagawa T.F."/>
            <person name="Liu W."/>
            <person name="Song Y."/>
            <person name="Salvetti E."/>
            <person name="Wrobel A."/>
            <person name="Rasinkangas P."/>
            <person name="Parkhill J."/>
            <person name="Rea M.C."/>
            <person name="O'Sullivan O."/>
            <person name="Ritari J."/>
            <person name="Douillard F.P."/>
            <person name="Paul Ross R."/>
            <person name="Yang R."/>
            <person name="Briner A.E."/>
            <person name="Felis G.E."/>
            <person name="de Vos W.M."/>
            <person name="Barrangou R."/>
            <person name="Klaenhammer T.R."/>
            <person name="Caufield P.W."/>
            <person name="Cui Y."/>
            <person name="Zhang H."/>
            <person name="O'Toole P.W."/>
        </authorList>
    </citation>
    <scope>NUCLEOTIDE SEQUENCE [LARGE SCALE GENOMIC DNA]</scope>
    <source>
        <strain evidence="1 2">DSM 15946</strain>
    </source>
</reference>
<proteinExistence type="predicted"/>
<dbReference type="PATRIC" id="fig|1423760.3.peg.2195"/>
<comment type="caution">
    <text evidence="1">The sequence shown here is derived from an EMBL/GenBank/DDBJ whole genome shotgun (WGS) entry which is preliminary data.</text>
</comment>
<gene>
    <name evidence="1" type="ORF">FC43_GL002094</name>
</gene>
<evidence type="ECO:0008006" key="3">
    <source>
        <dbReference type="Google" id="ProtNLM"/>
    </source>
</evidence>
<dbReference type="Proteomes" id="UP000050816">
    <property type="component" value="Unassembled WGS sequence"/>
</dbReference>
<sequence length="101" mass="11227">MIPVTLGLSGAAGFLAGKLFGDRKLSANAILRLVINDFKKEGPITGSWIDYQARPFQRFAVRTQAYQGGITRQEDDRLTTYRFLADAYTGSILEMKRVPNA</sequence>
<accession>A0A0R1UHR2</accession>
<evidence type="ECO:0000313" key="1">
    <source>
        <dbReference type="EMBL" id="KRL92436.1"/>
    </source>
</evidence>
<evidence type="ECO:0000313" key="2">
    <source>
        <dbReference type="Proteomes" id="UP000050816"/>
    </source>
</evidence>
<organism evidence="1 2">
    <name type="scientific">Limosilactobacillus ingluviei DSM 15946</name>
    <dbReference type="NCBI Taxonomy" id="1423760"/>
    <lineage>
        <taxon>Bacteria</taxon>
        <taxon>Bacillati</taxon>
        <taxon>Bacillota</taxon>
        <taxon>Bacilli</taxon>
        <taxon>Lactobacillales</taxon>
        <taxon>Lactobacillaceae</taxon>
        <taxon>Limosilactobacillus</taxon>
    </lineage>
</organism>
<name>A0A0R1UHR2_9LACO</name>